<sequence length="97" mass="10041">MDNTKDTIVVNYAPAGTSTLSPDTIGTASDDGTTVHTNNTPTVHVGTLSIDAVDTVNIIDLNVDTSSPTIDVDILKEKTSVSDDLVDAASIEVLLAL</sequence>
<proteinExistence type="predicted"/>
<evidence type="ECO:0000313" key="2">
    <source>
        <dbReference type="Proteomes" id="UP001060085"/>
    </source>
</evidence>
<comment type="caution">
    <text evidence="1">The sequence shown here is derived from an EMBL/GenBank/DDBJ whole genome shotgun (WGS) entry which is preliminary data.</text>
</comment>
<protein>
    <submittedName>
        <fullName evidence="1">Uncharacterized protein</fullName>
    </submittedName>
</protein>
<name>A0ACB9ZS88_CATRO</name>
<dbReference type="Proteomes" id="UP001060085">
    <property type="component" value="Linkage Group LG08"/>
</dbReference>
<reference evidence="2" key="1">
    <citation type="journal article" date="2023" name="Nat. Plants">
        <title>Single-cell RNA sequencing provides a high-resolution roadmap for understanding the multicellular compartmentation of specialized metabolism.</title>
        <authorList>
            <person name="Sun S."/>
            <person name="Shen X."/>
            <person name="Li Y."/>
            <person name="Li Y."/>
            <person name="Wang S."/>
            <person name="Li R."/>
            <person name="Zhang H."/>
            <person name="Shen G."/>
            <person name="Guo B."/>
            <person name="Wei J."/>
            <person name="Xu J."/>
            <person name="St-Pierre B."/>
            <person name="Chen S."/>
            <person name="Sun C."/>
        </authorList>
    </citation>
    <scope>NUCLEOTIDE SEQUENCE [LARGE SCALE GENOMIC DNA]</scope>
</reference>
<accession>A0ACB9ZS88</accession>
<gene>
    <name evidence="1" type="ORF">M9H77_36589</name>
</gene>
<keyword evidence="2" id="KW-1185">Reference proteome</keyword>
<organism evidence="1 2">
    <name type="scientific">Catharanthus roseus</name>
    <name type="common">Madagascar periwinkle</name>
    <name type="synonym">Vinca rosea</name>
    <dbReference type="NCBI Taxonomy" id="4058"/>
    <lineage>
        <taxon>Eukaryota</taxon>
        <taxon>Viridiplantae</taxon>
        <taxon>Streptophyta</taxon>
        <taxon>Embryophyta</taxon>
        <taxon>Tracheophyta</taxon>
        <taxon>Spermatophyta</taxon>
        <taxon>Magnoliopsida</taxon>
        <taxon>eudicotyledons</taxon>
        <taxon>Gunneridae</taxon>
        <taxon>Pentapetalae</taxon>
        <taxon>asterids</taxon>
        <taxon>lamiids</taxon>
        <taxon>Gentianales</taxon>
        <taxon>Apocynaceae</taxon>
        <taxon>Rauvolfioideae</taxon>
        <taxon>Vinceae</taxon>
        <taxon>Catharanthinae</taxon>
        <taxon>Catharanthus</taxon>
    </lineage>
</organism>
<dbReference type="EMBL" id="CM044708">
    <property type="protein sequence ID" value="KAI5650584.1"/>
    <property type="molecule type" value="Genomic_DNA"/>
</dbReference>
<evidence type="ECO:0000313" key="1">
    <source>
        <dbReference type="EMBL" id="KAI5650584.1"/>
    </source>
</evidence>